<comment type="catalytic activity">
    <reaction evidence="1">
        <text>Endohydrolysis of (1-&gt;4)-alpha-D-glucosidic linkages in polysaccharides containing three or more (1-&gt;4)-alpha-linked D-glucose units.</text>
        <dbReference type="EC" id="3.2.1.1"/>
    </reaction>
</comment>
<feature type="chain" id="PRO_5042119028" description="alpha-amylase" evidence="16">
    <location>
        <begin position="21"/>
        <end position="554"/>
    </location>
</feature>
<feature type="disulfide bond" evidence="14">
    <location>
        <begin position="54"/>
        <end position="62"/>
    </location>
</feature>
<feature type="domain" description="Glycosyl hydrolase family 13 catalytic" evidence="17">
    <location>
        <begin position="33"/>
        <end position="415"/>
    </location>
</feature>
<dbReference type="SMART" id="SM00642">
    <property type="entry name" value="Aamy"/>
    <property type="match status" value="1"/>
</dbReference>
<evidence type="ECO:0000256" key="13">
    <source>
        <dbReference type="PIRSR" id="PIRSR001024-2"/>
    </source>
</evidence>
<name>A0AAD4BU06_BOLED</name>
<feature type="disulfide bond" evidence="14">
    <location>
        <begin position="484"/>
        <end position="519"/>
    </location>
</feature>
<evidence type="ECO:0000256" key="5">
    <source>
        <dbReference type="ARBA" id="ARBA00022723"/>
    </source>
</evidence>
<keyword evidence="9 14" id="KW-1015">Disulfide bond</keyword>
<keyword evidence="7 18" id="KW-0378">Hydrolase</keyword>
<dbReference type="Pfam" id="PF00128">
    <property type="entry name" value="Alpha-amylase"/>
    <property type="match status" value="1"/>
</dbReference>
<dbReference type="InterPro" id="IPR017853">
    <property type="entry name" value="GH"/>
</dbReference>
<evidence type="ECO:0000256" key="3">
    <source>
        <dbReference type="ARBA" id="ARBA00008061"/>
    </source>
</evidence>
<feature type="site" description="Transition state stabilizer" evidence="13">
    <location>
        <position position="343"/>
    </location>
</feature>
<dbReference type="PIRSF" id="PIRSF001024">
    <property type="entry name" value="Alph-amyl_fung"/>
    <property type="match status" value="1"/>
</dbReference>
<dbReference type="PANTHER" id="PTHR10357:SF215">
    <property type="entry name" value="ALPHA-AMYLASE 1"/>
    <property type="match status" value="1"/>
</dbReference>
<dbReference type="PANTHER" id="PTHR10357">
    <property type="entry name" value="ALPHA-AMYLASE FAMILY MEMBER"/>
    <property type="match status" value="1"/>
</dbReference>
<keyword evidence="5" id="KW-0479">Metal-binding</keyword>
<dbReference type="EMBL" id="WHUW01000014">
    <property type="protein sequence ID" value="KAF8439354.1"/>
    <property type="molecule type" value="Genomic_DNA"/>
</dbReference>
<feature type="binding site" evidence="15">
    <location>
        <position position="146"/>
    </location>
    <ligand>
        <name>substrate</name>
    </ligand>
</feature>
<protein>
    <recommendedName>
        <fullName evidence="4">alpha-amylase</fullName>
        <ecNumber evidence="4">3.2.1.1</ecNumber>
    </recommendedName>
</protein>
<keyword evidence="10" id="KW-0325">Glycoprotein</keyword>
<evidence type="ECO:0000256" key="15">
    <source>
        <dbReference type="PIRSR" id="PIRSR001024-5"/>
    </source>
</evidence>
<evidence type="ECO:0000256" key="2">
    <source>
        <dbReference type="ARBA" id="ARBA00001913"/>
    </source>
</evidence>
<evidence type="ECO:0000256" key="14">
    <source>
        <dbReference type="PIRSR" id="PIRSR001024-4"/>
    </source>
</evidence>
<accession>A0AAD4BU06</accession>
<dbReference type="Gene3D" id="2.60.40.1180">
    <property type="entry name" value="Golgi alpha-mannosidase II"/>
    <property type="match status" value="1"/>
</dbReference>
<organism evidence="18 19">
    <name type="scientific">Boletus edulis BED1</name>
    <dbReference type="NCBI Taxonomy" id="1328754"/>
    <lineage>
        <taxon>Eukaryota</taxon>
        <taxon>Fungi</taxon>
        <taxon>Dikarya</taxon>
        <taxon>Basidiomycota</taxon>
        <taxon>Agaricomycotina</taxon>
        <taxon>Agaricomycetes</taxon>
        <taxon>Agaricomycetidae</taxon>
        <taxon>Boletales</taxon>
        <taxon>Boletineae</taxon>
        <taxon>Boletaceae</taxon>
        <taxon>Boletoideae</taxon>
        <taxon>Boletus</taxon>
    </lineage>
</organism>
<dbReference type="Gene3D" id="3.20.20.80">
    <property type="entry name" value="Glycosidases"/>
    <property type="match status" value="1"/>
</dbReference>
<dbReference type="SUPFAM" id="SSF51445">
    <property type="entry name" value="(Trans)glycosidases"/>
    <property type="match status" value="1"/>
</dbReference>
<dbReference type="SUPFAM" id="SSF51011">
    <property type="entry name" value="Glycosyl hydrolase domain"/>
    <property type="match status" value="1"/>
</dbReference>
<feature type="binding site" evidence="15">
    <location>
        <position position="242"/>
    </location>
    <ligand>
        <name>substrate</name>
    </ligand>
</feature>
<dbReference type="Proteomes" id="UP001194468">
    <property type="component" value="Unassembled WGS sequence"/>
</dbReference>
<reference evidence="18" key="1">
    <citation type="submission" date="2019-10" db="EMBL/GenBank/DDBJ databases">
        <authorList>
            <consortium name="DOE Joint Genome Institute"/>
            <person name="Kuo A."/>
            <person name="Miyauchi S."/>
            <person name="Kiss E."/>
            <person name="Drula E."/>
            <person name="Kohler A."/>
            <person name="Sanchez-Garcia M."/>
            <person name="Andreopoulos B."/>
            <person name="Barry K.W."/>
            <person name="Bonito G."/>
            <person name="Buee M."/>
            <person name="Carver A."/>
            <person name="Chen C."/>
            <person name="Cichocki N."/>
            <person name="Clum A."/>
            <person name="Culley D."/>
            <person name="Crous P.W."/>
            <person name="Fauchery L."/>
            <person name="Girlanda M."/>
            <person name="Hayes R."/>
            <person name="Keri Z."/>
            <person name="LaButti K."/>
            <person name="Lipzen A."/>
            <person name="Lombard V."/>
            <person name="Magnuson J."/>
            <person name="Maillard F."/>
            <person name="Morin E."/>
            <person name="Murat C."/>
            <person name="Nolan M."/>
            <person name="Ohm R."/>
            <person name="Pangilinan J."/>
            <person name="Pereira M."/>
            <person name="Perotto S."/>
            <person name="Peter M."/>
            <person name="Riley R."/>
            <person name="Sitrit Y."/>
            <person name="Stielow B."/>
            <person name="Szollosi G."/>
            <person name="Zifcakova L."/>
            <person name="Stursova M."/>
            <person name="Spatafora J.W."/>
            <person name="Tedersoo L."/>
            <person name="Vaario L.-M."/>
            <person name="Yamada A."/>
            <person name="Yan M."/>
            <person name="Wang P."/>
            <person name="Xu J."/>
            <person name="Bruns T."/>
            <person name="Baldrian P."/>
            <person name="Vilgalys R."/>
            <person name="Henrissat B."/>
            <person name="Grigoriev I.V."/>
            <person name="Hibbett D."/>
            <person name="Nagy L.G."/>
            <person name="Martin F.M."/>
        </authorList>
    </citation>
    <scope>NUCLEOTIDE SEQUENCE</scope>
    <source>
        <strain evidence="18">BED1</strain>
    </source>
</reference>
<keyword evidence="19" id="KW-1185">Reference proteome</keyword>
<dbReference type="GO" id="GO:0004556">
    <property type="term" value="F:alpha-amylase activity"/>
    <property type="evidence" value="ECO:0007669"/>
    <property type="project" value="UniProtKB-EC"/>
</dbReference>
<reference evidence="18" key="2">
    <citation type="journal article" date="2020" name="Nat. Commun.">
        <title>Large-scale genome sequencing of mycorrhizal fungi provides insights into the early evolution of symbiotic traits.</title>
        <authorList>
            <person name="Miyauchi S."/>
            <person name="Kiss E."/>
            <person name="Kuo A."/>
            <person name="Drula E."/>
            <person name="Kohler A."/>
            <person name="Sanchez-Garcia M."/>
            <person name="Morin E."/>
            <person name="Andreopoulos B."/>
            <person name="Barry K.W."/>
            <person name="Bonito G."/>
            <person name="Buee M."/>
            <person name="Carver A."/>
            <person name="Chen C."/>
            <person name="Cichocki N."/>
            <person name="Clum A."/>
            <person name="Culley D."/>
            <person name="Crous P.W."/>
            <person name="Fauchery L."/>
            <person name="Girlanda M."/>
            <person name="Hayes R.D."/>
            <person name="Keri Z."/>
            <person name="LaButti K."/>
            <person name="Lipzen A."/>
            <person name="Lombard V."/>
            <person name="Magnuson J."/>
            <person name="Maillard F."/>
            <person name="Murat C."/>
            <person name="Nolan M."/>
            <person name="Ohm R.A."/>
            <person name="Pangilinan J."/>
            <person name="Pereira M.F."/>
            <person name="Perotto S."/>
            <person name="Peter M."/>
            <person name="Pfister S."/>
            <person name="Riley R."/>
            <person name="Sitrit Y."/>
            <person name="Stielow J.B."/>
            <person name="Szollosi G."/>
            <person name="Zifcakova L."/>
            <person name="Stursova M."/>
            <person name="Spatafora J.W."/>
            <person name="Tedersoo L."/>
            <person name="Vaario L.M."/>
            <person name="Yamada A."/>
            <person name="Yan M."/>
            <person name="Wang P."/>
            <person name="Xu J."/>
            <person name="Bruns T."/>
            <person name="Baldrian P."/>
            <person name="Vilgalys R."/>
            <person name="Dunand C."/>
            <person name="Henrissat B."/>
            <person name="Grigoriev I.V."/>
            <person name="Hibbett D."/>
            <person name="Nagy L.G."/>
            <person name="Martin F.M."/>
        </authorList>
    </citation>
    <scope>NUCLEOTIDE SEQUENCE</scope>
    <source>
        <strain evidence="18">BED1</strain>
    </source>
</reference>
<dbReference type="FunFam" id="3.20.20.80:FF:000120">
    <property type="entry name" value="Alpha-amylase A"/>
    <property type="match status" value="1"/>
</dbReference>
<keyword evidence="6 16" id="KW-0732">Signal</keyword>
<evidence type="ECO:0000313" key="18">
    <source>
        <dbReference type="EMBL" id="KAF8439354.1"/>
    </source>
</evidence>
<keyword evidence="11" id="KW-0119">Carbohydrate metabolism</keyword>
<feature type="disulfide bond" evidence="14">
    <location>
        <begin position="188"/>
        <end position="202"/>
    </location>
</feature>
<evidence type="ECO:0000256" key="16">
    <source>
        <dbReference type="SAM" id="SignalP"/>
    </source>
</evidence>
<evidence type="ECO:0000256" key="6">
    <source>
        <dbReference type="ARBA" id="ARBA00022729"/>
    </source>
</evidence>
<dbReference type="GO" id="GO:0016052">
    <property type="term" value="P:carbohydrate catabolic process"/>
    <property type="evidence" value="ECO:0007669"/>
    <property type="project" value="InterPro"/>
</dbReference>
<dbReference type="GO" id="GO:0005509">
    <property type="term" value="F:calcium ion binding"/>
    <property type="evidence" value="ECO:0007669"/>
    <property type="project" value="InterPro"/>
</dbReference>
<comment type="caution">
    <text evidence="18">The sequence shown here is derived from an EMBL/GenBank/DDBJ whole genome shotgun (WGS) entry which is preliminary data.</text>
</comment>
<evidence type="ECO:0000256" key="9">
    <source>
        <dbReference type="ARBA" id="ARBA00023157"/>
    </source>
</evidence>
<dbReference type="AlphaFoldDB" id="A0AAD4BU06"/>
<dbReference type="InterPro" id="IPR013780">
    <property type="entry name" value="Glyco_hydro_b"/>
</dbReference>
<dbReference type="InterPro" id="IPR013777">
    <property type="entry name" value="A-amylase-like"/>
</dbReference>
<evidence type="ECO:0000256" key="4">
    <source>
        <dbReference type="ARBA" id="ARBA00012595"/>
    </source>
</evidence>
<evidence type="ECO:0000256" key="8">
    <source>
        <dbReference type="ARBA" id="ARBA00022837"/>
    </source>
</evidence>
<sequence>MFPVLFLLTFIRFFPLPSSAADAQSWRSRSIYQVMTDRFALQDVSDGTAYNVPCNTSALQYCGGAWRGIVDHLDYIQGMGFDAIWISPPFANVEGQTPMGEAYHGYWPQDLTALNSHFGTNKDLKNLSDSLHARGMYLMLDIVVNHMVSHHLFNTTAVQLAMSNSTTPVRNTTSVYPFTDVSDFHPVCWITDYSNQTEVEQCWLGNENMPWADVDTENTDVIGTLNNWIAGVIGDFGVDGLRLSTVKYVSRNFWNTFTTQAGIFTLGEVYSVDVNYTSPYTSESRAFDCVMSAVLDYPTWFELVPAFASPEGDFNALKNIVRLSQDAYTTGTFMTGSFLDNHDQPRFGSVTSDPALLANAIVWPFIHDGIPILYYGQEQGFSGGIIPNNHEALWHTRYNREHPLYMMVTALNQARKAAITSETYFLTTPMQFLDTGSSSTLVVSKPPLLALLTNIGSQQTSTVRWNVTHPVFKGRQQLVDVLTCRRFLAGEDGSVSIQSDGGMPKVLMPVTSLRGTNLCPQSVDVGSGSTRFGNAVSWTAVLVSMVVLEMTNLA</sequence>
<evidence type="ECO:0000259" key="17">
    <source>
        <dbReference type="SMART" id="SM00642"/>
    </source>
</evidence>
<evidence type="ECO:0000256" key="10">
    <source>
        <dbReference type="ARBA" id="ARBA00023180"/>
    </source>
</evidence>
<dbReference type="InterPro" id="IPR006047">
    <property type="entry name" value="GH13_cat_dom"/>
</dbReference>
<feature type="signal peptide" evidence="16">
    <location>
        <begin position="1"/>
        <end position="20"/>
    </location>
</feature>
<comment type="cofactor">
    <cofactor evidence="2">
        <name>Ca(2+)</name>
        <dbReference type="ChEBI" id="CHEBI:29108"/>
    </cofactor>
</comment>
<comment type="similarity">
    <text evidence="3">Belongs to the glycosyl hydrolase 13 family.</text>
</comment>
<evidence type="ECO:0000256" key="1">
    <source>
        <dbReference type="ARBA" id="ARBA00000548"/>
    </source>
</evidence>
<feature type="binding site" evidence="15">
    <location>
        <position position="343"/>
    </location>
    <ligand>
        <name>substrate</name>
    </ligand>
</feature>
<evidence type="ECO:0000256" key="11">
    <source>
        <dbReference type="ARBA" id="ARBA00023277"/>
    </source>
</evidence>
<dbReference type="CDD" id="cd11319">
    <property type="entry name" value="AmyAc_euk_AmyA"/>
    <property type="match status" value="1"/>
</dbReference>
<feature type="binding site" evidence="15">
    <location>
        <position position="107"/>
    </location>
    <ligand>
        <name>substrate</name>
    </ligand>
</feature>
<evidence type="ECO:0000313" key="19">
    <source>
        <dbReference type="Proteomes" id="UP001194468"/>
    </source>
</evidence>
<dbReference type="InterPro" id="IPR015340">
    <property type="entry name" value="A_amylase_C_dom"/>
</dbReference>
<keyword evidence="8" id="KW-0106">Calcium</keyword>
<evidence type="ECO:0000256" key="12">
    <source>
        <dbReference type="ARBA" id="ARBA00023295"/>
    </source>
</evidence>
<dbReference type="EC" id="3.2.1.1" evidence="4"/>
<gene>
    <name evidence="18" type="ORF">L210DRAFT_961477</name>
</gene>
<dbReference type="Pfam" id="PF09260">
    <property type="entry name" value="A_amylase_dom_C"/>
    <property type="match status" value="1"/>
</dbReference>
<proteinExistence type="inferred from homology"/>
<keyword evidence="12" id="KW-0326">Glycosidase</keyword>
<evidence type="ECO:0000256" key="7">
    <source>
        <dbReference type="ARBA" id="ARBA00022801"/>
    </source>
</evidence>